<dbReference type="SMART" id="SM00679">
    <property type="entry name" value="CTNS"/>
    <property type="match status" value="2"/>
</dbReference>
<feature type="transmembrane region" description="Helical" evidence="10">
    <location>
        <begin position="139"/>
        <end position="159"/>
    </location>
</feature>
<accession>A0A9P7YPK6</accession>
<evidence type="ECO:0000256" key="1">
    <source>
        <dbReference type="ARBA" id="ARBA00004141"/>
    </source>
</evidence>
<evidence type="ECO:0000256" key="8">
    <source>
        <dbReference type="PIRNR" id="PIRNR023381"/>
    </source>
</evidence>
<sequence length="285" mass="29939">MDSLRSAIQPLTHNLPAPIRDLGVSIVGETCYKTLLLNVDLSSTECVKLAISKGLGIGIIAASSIVKIPQILKLLNAKSASGISFLSYLLETSAYLISLAYNVRQGFPFSTYGETSLIMAQNVVIAVLVLSYSGKASAAALFVAGLAAAGATLFSDSILDMQTLQYLQMGAGALGVASKLPQILAVWQEGGTGQLSAFAVFNYLAGSLTRIFTTLQEVDDNLILYSFVAGFILNAVLASQMVYYWNAPSKKSAKGKGKAALPSVPSTASTTVTPKGKSPTTRRRG</sequence>
<dbReference type="PANTHER" id="PTHR12226:SF2">
    <property type="entry name" value="MANNOSE-P-DOLICHOL UTILIZATION DEFECT 1 PROTEIN"/>
    <property type="match status" value="1"/>
</dbReference>
<feature type="transmembrane region" description="Helical" evidence="10">
    <location>
        <begin position="83"/>
        <end position="103"/>
    </location>
</feature>
<evidence type="ECO:0000313" key="11">
    <source>
        <dbReference type="EMBL" id="KAG9237474.1"/>
    </source>
</evidence>
<evidence type="ECO:0000256" key="6">
    <source>
        <dbReference type="ARBA" id="ARBA00023136"/>
    </source>
</evidence>
<organism evidence="11 12">
    <name type="scientific">Amylocarpus encephaloides</name>
    <dbReference type="NCBI Taxonomy" id="45428"/>
    <lineage>
        <taxon>Eukaryota</taxon>
        <taxon>Fungi</taxon>
        <taxon>Dikarya</taxon>
        <taxon>Ascomycota</taxon>
        <taxon>Pezizomycotina</taxon>
        <taxon>Leotiomycetes</taxon>
        <taxon>Helotiales</taxon>
        <taxon>Helotiales incertae sedis</taxon>
        <taxon>Amylocarpus</taxon>
    </lineage>
</organism>
<comment type="subcellular location">
    <subcellularLocation>
        <location evidence="1 8">Membrane</location>
        <topology evidence="1 8">Multi-pass membrane protein</topology>
    </subcellularLocation>
</comment>
<keyword evidence="12" id="KW-1185">Reference proteome</keyword>
<evidence type="ECO:0000256" key="7">
    <source>
        <dbReference type="ARBA" id="ARBA00038475"/>
    </source>
</evidence>
<dbReference type="AlphaFoldDB" id="A0A9P7YPK6"/>
<dbReference type="EMBL" id="MU251386">
    <property type="protein sequence ID" value="KAG9237474.1"/>
    <property type="molecule type" value="Genomic_DNA"/>
</dbReference>
<evidence type="ECO:0000313" key="12">
    <source>
        <dbReference type="Proteomes" id="UP000824998"/>
    </source>
</evidence>
<evidence type="ECO:0000256" key="2">
    <source>
        <dbReference type="ARBA" id="ARBA00022448"/>
    </source>
</evidence>
<dbReference type="PIRSF" id="PIRSF023381">
    <property type="entry name" value="MannP-dilichol_defect-1p"/>
    <property type="match status" value="1"/>
</dbReference>
<keyword evidence="3 8" id="KW-0812">Transmembrane</keyword>
<comment type="similarity">
    <text evidence="7 8">Belongs to the MPDU1 (TC 2.A.43.3) family.</text>
</comment>
<dbReference type="InterPro" id="IPR006603">
    <property type="entry name" value="PQ-loop_rpt"/>
</dbReference>
<evidence type="ECO:0000256" key="9">
    <source>
        <dbReference type="SAM" id="MobiDB-lite"/>
    </source>
</evidence>
<dbReference type="InterPro" id="IPR016817">
    <property type="entry name" value="MannP-dilichol_defect-1"/>
</dbReference>
<reference evidence="11" key="1">
    <citation type="journal article" date="2021" name="IMA Fungus">
        <title>Genomic characterization of three marine fungi, including Emericellopsis atlantica sp. nov. with signatures of a generalist lifestyle and marine biomass degradation.</title>
        <authorList>
            <person name="Hagestad O.C."/>
            <person name="Hou L."/>
            <person name="Andersen J.H."/>
            <person name="Hansen E.H."/>
            <person name="Altermark B."/>
            <person name="Li C."/>
            <person name="Kuhnert E."/>
            <person name="Cox R.J."/>
            <person name="Crous P.W."/>
            <person name="Spatafora J.W."/>
            <person name="Lail K."/>
            <person name="Amirebrahimi M."/>
            <person name="Lipzen A."/>
            <person name="Pangilinan J."/>
            <person name="Andreopoulos W."/>
            <person name="Hayes R.D."/>
            <person name="Ng V."/>
            <person name="Grigoriev I.V."/>
            <person name="Jackson S.A."/>
            <person name="Sutton T.D.S."/>
            <person name="Dobson A.D.W."/>
            <person name="Rama T."/>
        </authorList>
    </citation>
    <scope>NUCLEOTIDE SEQUENCE</scope>
    <source>
        <strain evidence="11">TRa018bII</strain>
    </source>
</reference>
<proteinExistence type="inferred from homology"/>
<feature type="region of interest" description="Disordered" evidence="9">
    <location>
        <begin position="250"/>
        <end position="285"/>
    </location>
</feature>
<protein>
    <recommendedName>
        <fullName evidence="8">Mannose-P-dolichol utilization defect 1 protein homolog</fullName>
    </recommendedName>
</protein>
<gene>
    <name evidence="11" type="ORF">BJ875DRAFT_153116</name>
</gene>
<feature type="transmembrane region" description="Helical" evidence="10">
    <location>
        <begin position="222"/>
        <end position="245"/>
    </location>
</feature>
<keyword evidence="5 8" id="KW-1133">Transmembrane helix</keyword>
<keyword evidence="4" id="KW-0677">Repeat</keyword>
<dbReference type="FunFam" id="1.20.1280.290:FF:000006">
    <property type="entry name" value="mannose-P-dolichol utilization defect 1 protein"/>
    <property type="match status" value="1"/>
</dbReference>
<keyword evidence="6 8" id="KW-0472">Membrane</keyword>
<evidence type="ECO:0000256" key="5">
    <source>
        <dbReference type="ARBA" id="ARBA00022989"/>
    </source>
</evidence>
<keyword evidence="2" id="KW-0813">Transport</keyword>
<evidence type="ECO:0000256" key="3">
    <source>
        <dbReference type="ARBA" id="ARBA00022692"/>
    </source>
</evidence>
<evidence type="ECO:0000256" key="4">
    <source>
        <dbReference type="ARBA" id="ARBA00022737"/>
    </source>
</evidence>
<dbReference type="PANTHER" id="PTHR12226">
    <property type="entry name" value="MANNOSE-P-DOLICHOL UTILIZATION DEFECT 1 LEC35 -RELATED"/>
    <property type="match status" value="1"/>
</dbReference>
<dbReference type="OrthoDB" id="271506at2759"/>
<evidence type="ECO:0000256" key="10">
    <source>
        <dbReference type="SAM" id="Phobius"/>
    </source>
</evidence>
<dbReference type="Proteomes" id="UP000824998">
    <property type="component" value="Unassembled WGS sequence"/>
</dbReference>
<dbReference type="GO" id="GO:0016020">
    <property type="term" value="C:membrane"/>
    <property type="evidence" value="ECO:0007669"/>
    <property type="project" value="UniProtKB-SubCell"/>
</dbReference>
<dbReference type="Gene3D" id="1.20.1280.290">
    <property type="match status" value="2"/>
</dbReference>
<feature type="compositionally biased region" description="Low complexity" evidence="9">
    <location>
        <begin position="258"/>
        <end position="274"/>
    </location>
</feature>
<name>A0A9P7YPK6_9HELO</name>
<feature type="transmembrane region" description="Helical" evidence="10">
    <location>
        <begin position="115"/>
        <end position="132"/>
    </location>
</feature>
<dbReference type="Pfam" id="PF04193">
    <property type="entry name" value="PQ-loop"/>
    <property type="match status" value="2"/>
</dbReference>
<comment type="caution">
    <text evidence="11">The sequence shown here is derived from an EMBL/GenBank/DDBJ whole genome shotgun (WGS) entry which is preliminary data.</text>
</comment>